<keyword evidence="2" id="KW-1185">Reference proteome</keyword>
<reference evidence="1 2" key="1">
    <citation type="submission" date="2022-05" db="EMBL/GenBank/DDBJ databases">
        <title>Genome Sequencing of Bee-Associated Microbes.</title>
        <authorList>
            <person name="Dunlap C."/>
        </authorList>
    </citation>
    <scope>NUCLEOTIDE SEQUENCE [LARGE SCALE GENOMIC DNA]</scope>
    <source>
        <strain evidence="1 2">NRRL NRS-1438</strain>
    </source>
</reference>
<evidence type="ECO:0000313" key="1">
    <source>
        <dbReference type="EMBL" id="MCY9521642.1"/>
    </source>
</evidence>
<protein>
    <recommendedName>
        <fullName evidence="3">CGNR zinc finger domain-containing protein</fullName>
    </recommendedName>
</protein>
<evidence type="ECO:0008006" key="3">
    <source>
        <dbReference type="Google" id="ProtNLM"/>
    </source>
</evidence>
<name>A0ABT4DWA7_9BACL</name>
<dbReference type="EMBL" id="JAMDLW010000024">
    <property type="protein sequence ID" value="MCY9521642.1"/>
    <property type="molecule type" value="Genomic_DNA"/>
</dbReference>
<comment type="caution">
    <text evidence="1">The sequence shown here is derived from an EMBL/GenBank/DDBJ whole genome shotgun (WGS) entry which is preliminary data.</text>
</comment>
<evidence type="ECO:0000313" key="2">
    <source>
        <dbReference type="Proteomes" id="UP001207626"/>
    </source>
</evidence>
<gene>
    <name evidence="1" type="ORF">M5X09_18555</name>
</gene>
<dbReference type="RefSeq" id="WP_087432203.1">
    <property type="nucleotide sequence ID" value="NZ_JAMDLV010000074.1"/>
</dbReference>
<proteinExistence type="predicted"/>
<organism evidence="1 2">
    <name type="scientific">Paenibacillus apiarius</name>
    <dbReference type="NCBI Taxonomy" id="46240"/>
    <lineage>
        <taxon>Bacteria</taxon>
        <taxon>Bacillati</taxon>
        <taxon>Bacillota</taxon>
        <taxon>Bacilli</taxon>
        <taxon>Bacillales</taxon>
        <taxon>Paenibacillaceae</taxon>
        <taxon>Paenibacillus</taxon>
    </lineage>
</organism>
<accession>A0ABT4DWA7</accession>
<sequence>MSPVLSRPNFFLSVLNQMPEHAKQIGTGSLEQELQSLLLLLAQSVQAKQALTADTVQRINDAFQHYHAVRLKLSITPPATLSARASSGHPDKGGGAPPFLLHTEFVDPPHQWRRIYMEAILSLLEAMETEQLELQRCIQCHGWFIPYQRAKVNKFCSAKCRNRYNYVQKKNAMKLEEIR</sequence>
<dbReference type="Proteomes" id="UP001207626">
    <property type="component" value="Unassembled WGS sequence"/>
</dbReference>
<dbReference type="SUPFAM" id="SSF160930">
    <property type="entry name" value="FlhC-like"/>
    <property type="match status" value="1"/>
</dbReference>